<keyword evidence="1" id="KW-0175">Coiled coil</keyword>
<dbReference type="SUPFAM" id="SSF47592">
    <property type="entry name" value="SWIB/MDM2 domain"/>
    <property type="match status" value="1"/>
</dbReference>
<feature type="compositionally biased region" description="Polar residues" evidence="2">
    <location>
        <begin position="197"/>
        <end position="214"/>
    </location>
</feature>
<protein>
    <submittedName>
        <fullName evidence="3">Uncharacterized protein</fullName>
    </submittedName>
</protein>
<dbReference type="AlphaFoldDB" id="A0AA35NKJ5"/>
<dbReference type="InterPro" id="IPR036885">
    <property type="entry name" value="SWIB_MDM2_dom_sf"/>
</dbReference>
<feature type="compositionally biased region" description="Polar residues" evidence="2">
    <location>
        <begin position="38"/>
        <end position="49"/>
    </location>
</feature>
<dbReference type="Proteomes" id="UP001162087">
    <property type="component" value="Chromosome 14"/>
</dbReference>
<name>A0AA35NKJ5_SACK1</name>
<dbReference type="EMBL" id="OX365909">
    <property type="protein sequence ID" value="CAI4050437.1"/>
    <property type="molecule type" value="Genomic_DNA"/>
</dbReference>
<sequence>MSKVFKPSSGKGSRKSSKGATPDTKAFIHAKKKDSVSQDKPNNGSQSTPAVPHSHPSDMVIPHHLTKLIPELYSFQQLMDSEKRLDQFIHLRNLHMKQIVAQWNNSKASQEVFYPHLDTPNVKYLRIFISNVSENQPWQLGPNNEPNLMTLENASWTMRIEGRLLDGVQANDPAREKFSSFIESIVVDFKNNEDDNVPSTNVGAAPTGENNTEIPSDKKLNLSLPLQLSLPNGDSSATSNTVSDGIMEKETVEKDISSTAPKLEVVKWQYDPNNPVDFDGLDIKRPGSENVECTISILRKSSPEEPFMSYSRELASIIGLKRGTSHDAIFSIYKYIHLNELLIDDESAFENLMTNRNHHNSNTNTNKILDAAHNQTSTVKLDSQLLTLLPSSMREASPGTMKLIDLLALVDTHSLPLEAIKIDYTVRVDKASTYGELVLDIEVPDVNALKFNRKQRESQIGAAELNENLKDLEQVKSKIASHDKEIRFLLNNLHESNKRYRFFKKISEDPVKTLNDCIASTSNALKVLSGDEGYNEDMVRRANFYMENEAMLRENIEVILSNGRM</sequence>
<dbReference type="PANTHER" id="PTHR13844">
    <property type="entry name" value="SWI/SNF-RELATED MATRIX-ASSOCIATED ACTIN-DEPENDENT REGULATOR OF CHROMATIN SUBFAMILY D"/>
    <property type="match status" value="1"/>
</dbReference>
<dbReference type="RefSeq" id="XP_056084814.1">
    <property type="nucleotide sequence ID" value="XM_056230946.1"/>
</dbReference>
<evidence type="ECO:0000313" key="3">
    <source>
        <dbReference type="EMBL" id="CAI4050437.1"/>
    </source>
</evidence>
<evidence type="ECO:0000256" key="2">
    <source>
        <dbReference type="SAM" id="MobiDB-lite"/>
    </source>
</evidence>
<dbReference type="GeneID" id="80926819"/>
<evidence type="ECO:0000313" key="4">
    <source>
        <dbReference type="Proteomes" id="UP001162087"/>
    </source>
</evidence>
<feature type="coiled-coil region" evidence="1">
    <location>
        <begin position="462"/>
        <end position="492"/>
    </location>
</feature>
<proteinExistence type="predicted"/>
<evidence type="ECO:0000256" key="1">
    <source>
        <dbReference type="SAM" id="Coils"/>
    </source>
</evidence>
<accession>A0AA35NKJ5</accession>
<organism evidence="3 4">
    <name type="scientific">Saccharomyces kudriavzevii (strain ATCC MYA-4449 / AS 2.2408 / CBS 8840 / NBRC 1802 / NCYC 2889)</name>
    <name type="common">Yeast</name>
    <dbReference type="NCBI Taxonomy" id="226230"/>
    <lineage>
        <taxon>Eukaryota</taxon>
        <taxon>Fungi</taxon>
        <taxon>Dikarya</taxon>
        <taxon>Ascomycota</taxon>
        <taxon>Saccharomycotina</taxon>
        <taxon>Saccharomycetes</taxon>
        <taxon>Saccharomycetales</taxon>
        <taxon>Saccharomycetaceae</taxon>
        <taxon>Saccharomyces</taxon>
    </lineage>
</organism>
<feature type="region of interest" description="Disordered" evidence="2">
    <location>
        <begin position="192"/>
        <end position="217"/>
    </location>
</feature>
<feature type="region of interest" description="Disordered" evidence="2">
    <location>
        <begin position="1"/>
        <end position="59"/>
    </location>
</feature>
<gene>
    <name evidence="3" type="primary">SKDI14G3430</name>
    <name evidence="3" type="ORF">SKDI_14G3430</name>
</gene>
<reference evidence="3" key="1">
    <citation type="submission" date="2022-10" db="EMBL/GenBank/DDBJ databases">
        <authorList>
            <person name="Byrne P K."/>
        </authorList>
    </citation>
    <scope>NUCLEOTIDE SEQUENCE</scope>
    <source>
        <strain evidence="3">IFO1802</strain>
    </source>
</reference>
<keyword evidence="4" id="KW-1185">Reference proteome</keyword>